<evidence type="ECO:0000313" key="2">
    <source>
        <dbReference type="Proteomes" id="UP000229385"/>
    </source>
</evidence>
<dbReference type="AlphaFoldDB" id="A0A2M7XBY8"/>
<dbReference type="Proteomes" id="UP000229385">
    <property type="component" value="Unassembled WGS sequence"/>
</dbReference>
<name>A0A2M7XBY8_9BACT</name>
<evidence type="ECO:0000313" key="1">
    <source>
        <dbReference type="EMBL" id="PJA45411.1"/>
    </source>
</evidence>
<dbReference type="EMBL" id="PFWU01000040">
    <property type="protein sequence ID" value="PJA45411.1"/>
    <property type="molecule type" value="Genomic_DNA"/>
</dbReference>
<sequence>MCPTCGNVICICSKEIEPLPPLHERVEAEKAERAERIERLTNMTDRLFPGEEQAVLRAAIQETFNVPQWGKYHNEGVYMDTHLDKIMDTIEDLYAGKFPKAVTEEMKVIIQRATAGDKEKLQRYALLHDLEKKSTIKLKRTDGSEEDISWDAWKAMLPGDLAEHPDPVALEAFLRESDIEAISYYHEEQKHGDAGADTIEGMEGVGVDSLIVAAIRNHEVAFQFQGTQPATYEEYFGELSEEEVAWVITASYMDQLASYQSDDPRHTESVPNLDALVFLLDSKHNYETLQALKVSLDADSDMQAWKAGGLKDVRIEKEVNRFAGQKDRLRPVEDLLSELKDTFAPKLILGPMVGRLVGVLKSMGLGTEFNTVRMALIGMKEGVDLEAVKVALSEVPIEEAQRASIATWVEENILS</sequence>
<accession>A0A2M7XBY8</accession>
<organism evidence="1 2">
    <name type="scientific">Candidatus Uhrbacteria bacterium CG_4_9_14_3_um_filter_50_9</name>
    <dbReference type="NCBI Taxonomy" id="1975035"/>
    <lineage>
        <taxon>Bacteria</taxon>
        <taxon>Candidatus Uhriibacteriota</taxon>
    </lineage>
</organism>
<gene>
    <name evidence="1" type="ORF">CO174_03395</name>
</gene>
<reference evidence="2" key="1">
    <citation type="submission" date="2017-09" db="EMBL/GenBank/DDBJ databases">
        <title>Depth-based differentiation of microbial function through sediment-hosted aquifers and enrichment of novel symbionts in the deep terrestrial subsurface.</title>
        <authorList>
            <person name="Probst A.J."/>
            <person name="Ladd B."/>
            <person name="Jarett J.K."/>
            <person name="Geller-Mcgrath D.E."/>
            <person name="Sieber C.M.K."/>
            <person name="Emerson J.B."/>
            <person name="Anantharaman K."/>
            <person name="Thomas B.C."/>
            <person name="Malmstrom R."/>
            <person name="Stieglmeier M."/>
            <person name="Klingl A."/>
            <person name="Woyke T."/>
            <person name="Ryan C.M."/>
            <person name="Banfield J.F."/>
        </authorList>
    </citation>
    <scope>NUCLEOTIDE SEQUENCE [LARGE SCALE GENOMIC DNA]</scope>
</reference>
<protein>
    <submittedName>
        <fullName evidence="1">Uncharacterized protein</fullName>
    </submittedName>
</protein>
<proteinExistence type="predicted"/>
<comment type="caution">
    <text evidence="1">The sequence shown here is derived from an EMBL/GenBank/DDBJ whole genome shotgun (WGS) entry which is preliminary data.</text>
</comment>